<dbReference type="PANTHER" id="PTHR30624">
    <property type="entry name" value="UNCHARACTERIZED PROTEIN TLDD AND PMBA"/>
    <property type="match status" value="1"/>
</dbReference>
<evidence type="ECO:0000313" key="8">
    <source>
        <dbReference type="EMBL" id="KPJ51049.1"/>
    </source>
</evidence>
<dbReference type="GO" id="GO:0006508">
    <property type="term" value="P:proteolysis"/>
    <property type="evidence" value="ECO:0007669"/>
    <property type="project" value="UniProtKB-KW"/>
</dbReference>
<dbReference type="Pfam" id="PF01523">
    <property type="entry name" value="PmbA_TldD_1st"/>
    <property type="match status" value="1"/>
</dbReference>
<dbReference type="FunFam" id="3.30.2290.10:FF:000003">
    <property type="entry name" value="Zinc-dependent protease, TldD/PmbA family"/>
    <property type="match status" value="1"/>
</dbReference>
<reference evidence="8 9" key="1">
    <citation type="journal article" date="2015" name="Microbiome">
        <title>Genomic resolution of linkages in carbon, nitrogen, and sulfur cycling among widespread estuary sediment bacteria.</title>
        <authorList>
            <person name="Baker B.J."/>
            <person name="Lazar C.S."/>
            <person name="Teske A.P."/>
            <person name="Dick G.J."/>
        </authorList>
    </citation>
    <scope>NUCLEOTIDE SEQUENCE [LARGE SCALE GENOMIC DNA]</scope>
    <source>
        <strain evidence="8">DG_26</strain>
    </source>
</reference>
<dbReference type="GO" id="GO:0008237">
    <property type="term" value="F:metallopeptidase activity"/>
    <property type="evidence" value="ECO:0007669"/>
    <property type="project" value="UniProtKB-KW"/>
</dbReference>
<evidence type="ECO:0000259" key="5">
    <source>
        <dbReference type="Pfam" id="PF01523"/>
    </source>
</evidence>
<dbReference type="PATRIC" id="fig|1703771.3.peg.1615"/>
<proteinExistence type="inferred from homology"/>
<dbReference type="Pfam" id="PF19289">
    <property type="entry name" value="PmbA_TldD_3rd"/>
    <property type="match status" value="1"/>
</dbReference>
<dbReference type="InterPro" id="IPR002510">
    <property type="entry name" value="Metalloprtase-TldD/E_N"/>
</dbReference>
<dbReference type="Pfam" id="PF19290">
    <property type="entry name" value="PmbA_TldD_2nd"/>
    <property type="match status" value="1"/>
</dbReference>
<dbReference type="PANTHER" id="PTHR30624:SF10">
    <property type="entry name" value="CONSERVED PROTEIN"/>
    <property type="match status" value="1"/>
</dbReference>
<protein>
    <recommendedName>
        <fullName evidence="10">Peptidase C69</fullName>
    </recommendedName>
</protein>
<keyword evidence="3" id="KW-0378">Hydrolase</keyword>
<dbReference type="InterPro" id="IPR036059">
    <property type="entry name" value="TldD/PmbA_sf"/>
</dbReference>
<keyword evidence="2" id="KW-0645">Protease</keyword>
<sequence length="479" mass="52761">MKELLNAALNTAKSSGASYADMRIVEEMKETLLVKNGKVEMIELTEDFGFGVRTIVGGAWGFASSAELKREQVEKTAQLSCRVAKASRKAMEKEVSLAASRGIVDSYRTPYETDPFGVSLAKKLELLMEAEKLMRKVKGVAITEAEMLTWKTKKWFASTDGSMIDQELLGTGTQLRATAMKNGDMQVRSYPNLQGQYAAKGYELIDSLKLTDNAERVAEEAVALLSAKPCPHQQSNLILDSALTAIYIHESVGHPTELDRVLGTEANFAGTSHLTLDKRGQFQFASPEVQIVADATIPTGLGTFGWDDEGIEASNFHLVKDGMFVGYLTSRETAPVVEARSNGTMRADSWKNLPLIRMTNINLLPGKGSLDEIVANTDEGFYFEGFKTVSIDDKRLNFSLGPEIGWAIKKGKRDYMVKNPVFTGISYKVWRSCDWIGGEEDWVLWGEPYCGKGEPIQVMRVGHGAPPVRFKNVLIGAKS</sequence>
<evidence type="ECO:0000259" key="6">
    <source>
        <dbReference type="Pfam" id="PF19289"/>
    </source>
</evidence>
<feature type="domain" description="Metalloprotease TldD/E central" evidence="7">
    <location>
        <begin position="114"/>
        <end position="225"/>
    </location>
</feature>
<evidence type="ECO:0000313" key="9">
    <source>
        <dbReference type="Proteomes" id="UP000051124"/>
    </source>
</evidence>
<dbReference type="AlphaFoldDB" id="A0A0S7WMC7"/>
<comment type="similarity">
    <text evidence="1">Belongs to the peptidase U62 family.</text>
</comment>
<dbReference type="Gene3D" id="3.30.2290.10">
    <property type="entry name" value="PmbA/TldD superfamily"/>
    <property type="match status" value="1"/>
</dbReference>
<name>A0A0S7WMC7_UNCT6</name>
<dbReference type="EMBL" id="LIZT01000007">
    <property type="protein sequence ID" value="KPJ51049.1"/>
    <property type="molecule type" value="Genomic_DNA"/>
</dbReference>
<gene>
    <name evidence="8" type="ORF">AMJ40_01115</name>
</gene>
<dbReference type="InterPro" id="IPR051463">
    <property type="entry name" value="Peptidase_U62_metallo"/>
</dbReference>
<organism evidence="8 9">
    <name type="scientific">candidate division TA06 bacterium DG_26</name>
    <dbReference type="NCBI Taxonomy" id="1703771"/>
    <lineage>
        <taxon>Bacteria</taxon>
        <taxon>Bacteria division TA06</taxon>
    </lineage>
</organism>
<evidence type="ECO:0000256" key="1">
    <source>
        <dbReference type="ARBA" id="ARBA00005836"/>
    </source>
</evidence>
<dbReference type="InterPro" id="IPR045569">
    <property type="entry name" value="Metalloprtase-TldD/E_C"/>
</dbReference>
<accession>A0A0S7WMC7</accession>
<keyword evidence="4" id="KW-0482">Metalloprotease</keyword>
<evidence type="ECO:0000259" key="7">
    <source>
        <dbReference type="Pfam" id="PF19290"/>
    </source>
</evidence>
<feature type="domain" description="Metalloprotease TldD/E C-terminal" evidence="6">
    <location>
        <begin position="235"/>
        <end position="475"/>
    </location>
</feature>
<dbReference type="GO" id="GO:0005829">
    <property type="term" value="C:cytosol"/>
    <property type="evidence" value="ECO:0007669"/>
    <property type="project" value="TreeGrafter"/>
</dbReference>
<dbReference type="Proteomes" id="UP000051124">
    <property type="component" value="Unassembled WGS sequence"/>
</dbReference>
<evidence type="ECO:0008006" key="10">
    <source>
        <dbReference type="Google" id="ProtNLM"/>
    </source>
</evidence>
<dbReference type="InterPro" id="IPR045570">
    <property type="entry name" value="Metalloprtase-TldD/E_cen_dom"/>
</dbReference>
<evidence type="ECO:0000256" key="4">
    <source>
        <dbReference type="ARBA" id="ARBA00023049"/>
    </source>
</evidence>
<evidence type="ECO:0000256" key="2">
    <source>
        <dbReference type="ARBA" id="ARBA00022670"/>
    </source>
</evidence>
<feature type="domain" description="Metalloprotease TldD/E N-terminal" evidence="5">
    <location>
        <begin position="21"/>
        <end position="83"/>
    </location>
</feature>
<comment type="caution">
    <text evidence="8">The sequence shown here is derived from an EMBL/GenBank/DDBJ whole genome shotgun (WGS) entry which is preliminary data.</text>
</comment>
<evidence type="ECO:0000256" key="3">
    <source>
        <dbReference type="ARBA" id="ARBA00022801"/>
    </source>
</evidence>
<dbReference type="InterPro" id="IPR035068">
    <property type="entry name" value="TldD/PmbA_N"/>
</dbReference>
<dbReference type="SUPFAM" id="SSF111283">
    <property type="entry name" value="Putative modulator of DNA gyrase, PmbA/TldD"/>
    <property type="match status" value="1"/>
</dbReference>